<keyword evidence="9" id="KW-0460">Magnesium</keyword>
<gene>
    <name evidence="13" type="ORF">PROH_14295</name>
</gene>
<comment type="similarity">
    <text evidence="2">Belongs to the class-II aminoacyl-tRNA synthetase family. Phe-tRNA synthetase alpha subunit type 2 subfamily.</text>
</comment>
<evidence type="ECO:0000256" key="9">
    <source>
        <dbReference type="ARBA" id="ARBA00022842"/>
    </source>
</evidence>
<dbReference type="EMBL" id="AJTX02000006">
    <property type="protein sequence ID" value="KKI98984.1"/>
    <property type="molecule type" value="Genomic_DNA"/>
</dbReference>
<keyword evidence="7" id="KW-0547">Nucleotide-binding</keyword>
<name>A0A0M2PS77_PROHO</name>
<dbReference type="Proteomes" id="UP000034681">
    <property type="component" value="Unassembled WGS sequence"/>
</dbReference>
<evidence type="ECO:0000256" key="4">
    <source>
        <dbReference type="ARBA" id="ARBA00022490"/>
    </source>
</evidence>
<organism evidence="13 14">
    <name type="scientific">Prochlorothrix hollandica PCC 9006 = CALU 1027</name>
    <dbReference type="NCBI Taxonomy" id="317619"/>
    <lineage>
        <taxon>Bacteria</taxon>
        <taxon>Bacillati</taxon>
        <taxon>Cyanobacteriota</taxon>
        <taxon>Cyanophyceae</taxon>
        <taxon>Prochlorotrichales</taxon>
        <taxon>Prochlorotrichaceae</taxon>
        <taxon>Prochlorothrix</taxon>
    </lineage>
</organism>
<dbReference type="AlphaFoldDB" id="A0A0M2PS77"/>
<dbReference type="NCBIfam" id="TIGR00468">
    <property type="entry name" value="pheS"/>
    <property type="match status" value="1"/>
</dbReference>
<evidence type="ECO:0000259" key="12">
    <source>
        <dbReference type="PROSITE" id="PS50862"/>
    </source>
</evidence>
<evidence type="ECO:0000256" key="6">
    <source>
        <dbReference type="ARBA" id="ARBA00022723"/>
    </source>
</evidence>
<dbReference type="InterPro" id="IPR006195">
    <property type="entry name" value="aa-tRNA-synth_II"/>
</dbReference>
<comment type="caution">
    <text evidence="13">The sequence shown here is derived from an EMBL/GenBank/DDBJ whole genome shotgun (WGS) entry which is preliminary data.</text>
</comment>
<evidence type="ECO:0000313" key="13">
    <source>
        <dbReference type="EMBL" id="KKI98984.1"/>
    </source>
</evidence>
<evidence type="ECO:0000256" key="3">
    <source>
        <dbReference type="ARBA" id="ARBA00012814"/>
    </source>
</evidence>
<sequence length="485" mass="54627">MATLDPALLTPKQQHFIQLLQQFAPVPSLRQLCRDQGLDFNFAKGFLLSGLLDPWVRLEAQPSEIWEITPQGQRLQGHLPGHRLGQLLRQGFTTVADLQEQLGSDFSGEYGALHQAQGVTLVTDDHGISSLKITQPPVLEDLNRCQALFATLQADPSPTDQLDPEPLRWLQDQGWISLDRDLDYSLHPLPPLQTLELSLGVTTLTSDLLLSQGWRSVQFKPYNIQDAVPNIPHGRPSILGECIQRIRTLFLTMGFDEMAGTIVESAFWNFDALFTPQDHPAREVQDTFYLADPAALPLPADETLVQRVQQVHEHHYDGPWWPGEASRALLRAHTTPFTARQLYKTQGQPGKYFSIDKVFRNENVDRTHLAEFHQIEGVVIGELLSIRSLMGYLGYFYEQLGFQDLKFKPTYNPYTEPSLEVYAYHAPSDSYLEVGNSGMFRREMLEPLGCGEVSAIAWGLGLERIALLLYGVDRLSDLIGADSRI</sequence>
<dbReference type="GO" id="GO:0006432">
    <property type="term" value="P:phenylalanyl-tRNA aminoacylation"/>
    <property type="evidence" value="ECO:0007669"/>
    <property type="project" value="InterPro"/>
</dbReference>
<keyword evidence="11" id="KW-0030">Aminoacyl-tRNA synthetase</keyword>
<dbReference type="GO" id="GO:0005737">
    <property type="term" value="C:cytoplasm"/>
    <property type="evidence" value="ECO:0007669"/>
    <property type="project" value="UniProtKB-SubCell"/>
</dbReference>
<feature type="domain" description="Aminoacyl-transfer RNA synthetases class-II family profile" evidence="12">
    <location>
        <begin position="246"/>
        <end position="485"/>
    </location>
</feature>
<dbReference type="STRING" id="317619.GCA_000332315_01989"/>
<keyword evidence="5" id="KW-0436">Ligase</keyword>
<evidence type="ECO:0000256" key="1">
    <source>
        <dbReference type="ARBA" id="ARBA00004496"/>
    </source>
</evidence>
<keyword evidence="14" id="KW-1185">Reference proteome</keyword>
<dbReference type="NCBIfam" id="NF003210">
    <property type="entry name" value="PRK04172.1"/>
    <property type="match status" value="1"/>
</dbReference>
<keyword evidence="10" id="KW-0648">Protein biosynthesis</keyword>
<dbReference type="SUPFAM" id="SSF55681">
    <property type="entry name" value="Class II aaRS and biotin synthetases"/>
    <property type="match status" value="1"/>
</dbReference>
<dbReference type="GO" id="GO:0046872">
    <property type="term" value="F:metal ion binding"/>
    <property type="evidence" value="ECO:0007669"/>
    <property type="project" value="UniProtKB-KW"/>
</dbReference>
<evidence type="ECO:0000256" key="2">
    <source>
        <dbReference type="ARBA" id="ARBA00006703"/>
    </source>
</evidence>
<dbReference type="OrthoDB" id="9800719at2"/>
<dbReference type="InterPro" id="IPR002319">
    <property type="entry name" value="Phenylalanyl-tRNA_Synthase"/>
</dbReference>
<dbReference type="GO" id="GO:0004826">
    <property type="term" value="F:phenylalanine-tRNA ligase activity"/>
    <property type="evidence" value="ECO:0007669"/>
    <property type="project" value="UniProtKB-EC"/>
</dbReference>
<accession>A0A0M2PS77</accession>
<comment type="subcellular location">
    <subcellularLocation>
        <location evidence="1">Cytoplasm</location>
    </subcellularLocation>
</comment>
<dbReference type="EC" id="6.1.1.20" evidence="3"/>
<dbReference type="RefSeq" id="WP_017712440.1">
    <property type="nucleotide sequence ID" value="NZ_KB235937.1"/>
</dbReference>
<keyword evidence="8" id="KW-0067">ATP-binding</keyword>
<dbReference type="GO" id="GO:0005524">
    <property type="term" value="F:ATP binding"/>
    <property type="evidence" value="ECO:0007669"/>
    <property type="project" value="UniProtKB-KW"/>
</dbReference>
<dbReference type="Gene3D" id="3.30.930.10">
    <property type="entry name" value="Bira Bifunctional Protein, Domain 2"/>
    <property type="match status" value="1"/>
</dbReference>
<dbReference type="PANTHER" id="PTHR11538">
    <property type="entry name" value="PHENYLALANYL-TRNA SYNTHETASE"/>
    <property type="match status" value="1"/>
</dbReference>
<evidence type="ECO:0000256" key="8">
    <source>
        <dbReference type="ARBA" id="ARBA00022840"/>
    </source>
</evidence>
<dbReference type="InterPro" id="IPR045864">
    <property type="entry name" value="aa-tRNA-synth_II/BPL/LPL"/>
</dbReference>
<dbReference type="PANTHER" id="PTHR11538:SF40">
    <property type="entry name" value="PHENYLALANINE--TRNA LIGASE ALPHA SUBUNIT"/>
    <property type="match status" value="1"/>
</dbReference>
<dbReference type="eggNOG" id="COG0016">
    <property type="taxonomic scope" value="Bacteria"/>
</dbReference>
<evidence type="ECO:0000313" key="14">
    <source>
        <dbReference type="Proteomes" id="UP000034681"/>
    </source>
</evidence>
<proteinExistence type="inferred from homology"/>
<dbReference type="Pfam" id="PF01409">
    <property type="entry name" value="tRNA-synt_2d"/>
    <property type="match status" value="1"/>
</dbReference>
<reference evidence="13" key="1">
    <citation type="submission" date="2012-04" db="EMBL/GenBank/DDBJ databases">
        <authorList>
            <person name="Borisov I.G."/>
            <person name="Ivanikova N.V."/>
            <person name="Pinevich A.V."/>
        </authorList>
    </citation>
    <scope>NUCLEOTIDE SEQUENCE</scope>
    <source>
        <strain evidence="13">CALU 1027</strain>
    </source>
</reference>
<evidence type="ECO:0000256" key="5">
    <source>
        <dbReference type="ARBA" id="ARBA00022598"/>
    </source>
</evidence>
<evidence type="ECO:0000256" key="7">
    <source>
        <dbReference type="ARBA" id="ARBA00022741"/>
    </source>
</evidence>
<dbReference type="InterPro" id="IPR004529">
    <property type="entry name" value="Phe-tRNA-synth_IIc_asu"/>
</dbReference>
<dbReference type="CDD" id="cd00496">
    <property type="entry name" value="PheRS_alpha_core"/>
    <property type="match status" value="1"/>
</dbReference>
<keyword evidence="6" id="KW-0479">Metal-binding</keyword>
<dbReference type="GO" id="GO:0000049">
    <property type="term" value="F:tRNA binding"/>
    <property type="evidence" value="ECO:0007669"/>
    <property type="project" value="InterPro"/>
</dbReference>
<evidence type="ECO:0000256" key="11">
    <source>
        <dbReference type="ARBA" id="ARBA00023146"/>
    </source>
</evidence>
<protein>
    <recommendedName>
        <fullName evidence="3">phenylalanine--tRNA ligase</fullName>
        <ecNumber evidence="3">6.1.1.20</ecNumber>
    </recommendedName>
</protein>
<evidence type="ECO:0000256" key="10">
    <source>
        <dbReference type="ARBA" id="ARBA00022917"/>
    </source>
</evidence>
<dbReference type="PROSITE" id="PS50862">
    <property type="entry name" value="AA_TRNA_LIGASE_II"/>
    <property type="match status" value="1"/>
</dbReference>
<keyword evidence="4" id="KW-0963">Cytoplasm</keyword>